<feature type="transmembrane region" description="Helical" evidence="5">
    <location>
        <begin position="100"/>
        <end position="121"/>
    </location>
</feature>
<evidence type="ECO:0000256" key="3">
    <source>
        <dbReference type="ARBA" id="ARBA00022989"/>
    </source>
</evidence>
<keyword evidence="2 5" id="KW-0812">Transmembrane</keyword>
<keyword evidence="7" id="KW-1185">Reference proteome</keyword>
<feature type="transmembrane region" description="Helical" evidence="5">
    <location>
        <begin position="12"/>
        <end position="32"/>
    </location>
</feature>
<dbReference type="OrthoDB" id="5845060at2759"/>
<feature type="transmembrane region" description="Helical" evidence="5">
    <location>
        <begin position="44"/>
        <end position="66"/>
    </location>
</feature>
<dbReference type="EMBL" id="CAJPEX010001375">
    <property type="protein sequence ID" value="CAG0918977.1"/>
    <property type="molecule type" value="Genomic_DNA"/>
</dbReference>
<dbReference type="GO" id="GO:0016020">
    <property type="term" value="C:membrane"/>
    <property type="evidence" value="ECO:0007669"/>
    <property type="project" value="UniProtKB-SubCell"/>
</dbReference>
<dbReference type="EMBL" id="OA883412">
    <property type="protein sequence ID" value="CAD7278825.1"/>
    <property type="molecule type" value="Genomic_DNA"/>
</dbReference>
<dbReference type="AlphaFoldDB" id="A0A7R9BQY3"/>
<protein>
    <submittedName>
        <fullName evidence="6">Uncharacterized protein</fullName>
    </submittedName>
</protein>
<keyword evidence="4 5" id="KW-0472">Membrane</keyword>
<dbReference type="Proteomes" id="UP000678499">
    <property type="component" value="Unassembled WGS sequence"/>
</dbReference>
<evidence type="ECO:0000256" key="5">
    <source>
        <dbReference type="SAM" id="Phobius"/>
    </source>
</evidence>
<reference evidence="6" key="1">
    <citation type="submission" date="2020-11" db="EMBL/GenBank/DDBJ databases">
        <authorList>
            <person name="Tran Van P."/>
        </authorList>
    </citation>
    <scope>NUCLEOTIDE SEQUENCE</scope>
</reference>
<dbReference type="Pfam" id="PF00335">
    <property type="entry name" value="Tetraspanin"/>
    <property type="match status" value="1"/>
</dbReference>
<dbReference type="InterPro" id="IPR018499">
    <property type="entry name" value="Tetraspanin/Peripherin"/>
</dbReference>
<name>A0A7R9BQY3_9CRUS</name>
<evidence type="ECO:0000313" key="7">
    <source>
        <dbReference type="Proteomes" id="UP000678499"/>
    </source>
</evidence>
<sequence length="241" mass="26676">MCGGFTCSKNALTALNILYILVAFILIFAATIGKISAYVTSETVIGGIVACGVFLLLVSIVGLIGAAKHHQSPIRCNTFLEIWVFMECFLNDWLCGEQYMVILFLLFVVQFSVAIACLAVTNKQQIELLRKTWNRAGNETHESIQQMFECCSFESLPPEGSTCEKIPACCDPGTNATDCCRSKSTCKCKTCRETLLPNLSYAYKVSGGLGLFFSFTEVFGFFVARRFRNTADPLAYTHSMY</sequence>
<comment type="subcellular location">
    <subcellularLocation>
        <location evidence="1">Membrane</location>
        <topology evidence="1">Multi-pass membrane protein</topology>
    </subcellularLocation>
</comment>
<gene>
    <name evidence="6" type="ORF">NMOB1V02_LOCUS6521</name>
</gene>
<evidence type="ECO:0000256" key="2">
    <source>
        <dbReference type="ARBA" id="ARBA00022692"/>
    </source>
</evidence>
<evidence type="ECO:0000256" key="1">
    <source>
        <dbReference type="ARBA" id="ARBA00004141"/>
    </source>
</evidence>
<proteinExistence type="predicted"/>
<accession>A0A7R9BQY3</accession>
<organism evidence="6">
    <name type="scientific">Notodromas monacha</name>
    <dbReference type="NCBI Taxonomy" id="399045"/>
    <lineage>
        <taxon>Eukaryota</taxon>
        <taxon>Metazoa</taxon>
        <taxon>Ecdysozoa</taxon>
        <taxon>Arthropoda</taxon>
        <taxon>Crustacea</taxon>
        <taxon>Oligostraca</taxon>
        <taxon>Ostracoda</taxon>
        <taxon>Podocopa</taxon>
        <taxon>Podocopida</taxon>
        <taxon>Cypridocopina</taxon>
        <taxon>Cypridoidea</taxon>
        <taxon>Cyprididae</taxon>
        <taxon>Notodromas</taxon>
    </lineage>
</organism>
<keyword evidence="3 5" id="KW-1133">Transmembrane helix</keyword>
<evidence type="ECO:0000313" key="6">
    <source>
        <dbReference type="EMBL" id="CAD7278825.1"/>
    </source>
</evidence>
<evidence type="ECO:0000256" key="4">
    <source>
        <dbReference type="ARBA" id="ARBA00023136"/>
    </source>
</evidence>